<organism evidence="10 11">
    <name type="scientific">Acrocarpospora corrugata</name>
    <dbReference type="NCBI Taxonomy" id="35763"/>
    <lineage>
        <taxon>Bacteria</taxon>
        <taxon>Bacillati</taxon>
        <taxon>Actinomycetota</taxon>
        <taxon>Actinomycetes</taxon>
        <taxon>Streptosporangiales</taxon>
        <taxon>Streptosporangiaceae</taxon>
        <taxon>Acrocarpospora</taxon>
    </lineage>
</organism>
<keyword evidence="8" id="KW-0732">Signal</keyword>
<gene>
    <name evidence="10" type="ORF">Acor_55950</name>
</gene>
<keyword evidence="6" id="KW-0326">Glycosidase</keyword>
<feature type="domain" description="CBM2" evidence="9">
    <location>
        <begin position="30"/>
        <end position="139"/>
    </location>
</feature>
<keyword evidence="3" id="KW-0378">Hydrolase</keyword>
<dbReference type="Proteomes" id="UP000334990">
    <property type="component" value="Unassembled WGS sequence"/>
</dbReference>
<dbReference type="EC" id="3.2.1.4" evidence="2"/>
<feature type="chain" id="PRO_5024441547" description="cellulase" evidence="8">
    <location>
        <begin position="34"/>
        <end position="684"/>
    </location>
</feature>
<dbReference type="Pfam" id="PF00553">
    <property type="entry name" value="CBM_2"/>
    <property type="match status" value="1"/>
</dbReference>
<proteinExistence type="predicted"/>
<dbReference type="PROSITE" id="PS51173">
    <property type="entry name" value="CBM2"/>
    <property type="match status" value="1"/>
</dbReference>
<dbReference type="InterPro" id="IPR013783">
    <property type="entry name" value="Ig-like_fold"/>
</dbReference>
<dbReference type="SMART" id="SM00637">
    <property type="entry name" value="CBD_II"/>
    <property type="match status" value="1"/>
</dbReference>
<dbReference type="GO" id="GO:0008810">
    <property type="term" value="F:cellulase activity"/>
    <property type="evidence" value="ECO:0007669"/>
    <property type="project" value="UniProtKB-EC"/>
</dbReference>
<dbReference type="GO" id="GO:0030245">
    <property type="term" value="P:cellulose catabolic process"/>
    <property type="evidence" value="ECO:0007669"/>
    <property type="project" value="UniProtKB-KW"/>
</dbReference>
<dbReference type="AlphaFoldDB" id="A0A5M3W5F2"/>
<keyword evidence="5" id="KW-0119">Carbohydrate metabolism</keyword>
<evidence type="ECO:0000259" key="9">
    <source>
        <dbReference type="PROSITE" id="PS51173"/>
    </source>
</evidence>
<protein>
    <recommendedName>
        <fullName evidence="2">cellulase</fullName>
        <ecNumber evidence="2">3.2.1.4</ecNumber>
    </recommendedName>
</protein>
<dbReference type="InterPro" id="IPR012291">
    <property type="entry name" value="CBM2_carb-bd_dom_sf"/>
</dbReference>
<dbReference type="InterPro" id="IPR008965">
    <property type="entry name" value="CBM2/CBM3_carb-bd_dom_sf"/>
</dbReference>
<evidence type="ECO:0000256" key="6">
    <source>
        <dbReference type="ARBA" id="ARBA00023295"/>
    </source>
</evidence>
<dbReference type="PANTHER" id="PTHR34142">
    <property type="entry name" value="ENDO-BETA-1,4-GLUCANASE A"/>
    <property type="match status" value="1"/>
</dbReference>
<dbReference type="Gene3D" id="2.60.40.10">
    <property type="entry name" value="Immunoglobulins"/>
    <property type="match status" value="1"/>
</dbReference>
<evidence type="ECO:0000313" key="10">
    <source>
        <dbReference type="EMBL" id="GES03529.1"/>
    </source>
</evidence>
<feature type="signal peptide" evidence="8">
    <location>
        <begin position="1"/>
        <end position="33"/>
    </location>
</feature>
<dbReference type="PROSITE" id="PS51318">
    <property type="entry name" value="TAT"/>
    <property type="match status" value="1"/>
</dbReference>
<keyword evidence="11" id="KW-1185">Reference proteome</keyword>
<dbReference type="Pfam" id="PF17957">
    <property type="entry name" value="Big_7"/>
    <property type="match status" value="1"/>
</dbReference>
<dbReference type="InterPro" id="IPR001547">
    <property type="entry name" value="Glyco_hydro_5"/>
</dbReference>
<dbReference type="Gene3D" id="2.60.40.290">
    <property type="match status" value="1"/>
</dbReference>
<evidence type="ECO:0000256" key="3">
    <source>
        <dbReference type="ARBA" id="ARBA00022801"/>
    </source>
</evidence>
<dbReference type="SUPFAM" id="SSF49384">
    <property type="entry name" value="Carbohydrate-binding domain"/>
    <property type="match status" value="1"/>
</dbReference>
<keyword evidence="7" id="KW-0624">Polysaccharide degradation</keyword>
<reference evidence="10 11" key="1">
    <citation type="submission" date="2019-10" db="EMBL/GenBank/DDBJ databases">
        <title>Whole genome shotgun sequence of Acrocarpospora corrugata NBRC 13972.</title>
        <authorList>
            <person name="Ichikawa N."/>
            <person name="Kimura A."/>
            <person name="Kitahashi Y."/>
            <person name="Komaki H."/>
            <person name="Oguchi A."/>
        </authorList>
    </citation>
    <scope>NUCLEOTIDE SEQUENCE [LARGE SCALE GENOMIC DNA]</scope>
    <source>
        <strain evidence="10 11">NBRC 13972</strain>
    </source>
</reference>
<dbReference type="EMBL" id="BLAD01000069">
    <property type="protein sequence ID" value="GES03529.1"/>
    <property type="molecule type" value="Genomic_DNA"/>
</dbReference>
<dbReference type="GO" id="GO:0030247">
    <property type="term" value="F:polysaccharide binding"/>
    <property type="evidence" value="ECO:0007669"/>
    <property type="project" value="UniProtKB-UniRule"/>
</dbReference>
<evidence type="ECO:0000256" key="7">
    <source>
        <dbReference type="ARBA" id="ARBA00023326"/>
    </source>
</evidence>
<evidence type="ECO:0000256" key="8">
    <source>
        <dbReference type="SAM" id="SignalP"/>
    </source>
</evidence>
<name>A0A5M3W5F2_9ACTN</name>
<dbReference type="InterPro" id="IPR017853">
    <property type="entry name" value="GH"/>
</dbReference>
<dbReference type="PANTHER" id="PTHR34142:SF1">
    <property type="entry name" value="GLYCOSIDE HYDROLASE FAMILY 5 DOMAIN-CONTAINING PROTEIN"/>
    <property type="match status" value="1"/>
</dbReference>
<dbReference type="InterPro" id="IPR001919">
    <property type="entry name" value="CBD2"/>
</dbReference>
<accession>A0A5M3W5F2</accession>
<dbReference type="Pfam" id="PF00150">
    <property type="entry name" value="Cellulase"/>
    <property type="match status" value="1"/>
</dbReference>
<dbReference type="SUPFAM" id="SSF51445">
    <property type="entry name" value="(Trans)glycosidases"/>
    <property type="match status" value="1"/>
</dbReference>
<evidence type="ECO:0000313" key="11">
    <source>
        <dbReference type="Proteomes" id="UP000334990"/>
    </source>
</evidence>
<evidence type="ECO:0000256" key="5">
    <source>
        <dbReference type="ARBA" id="ARBA00023277"/>
    </source>
</evidence>
<comment type="catalytic activity">
    <reaction evidence="1">
        <text>Endohydrolysis of (1-&gt;4)-beta-D-glucosidic linkages in cellulose, lichenin and cereal beta-D-glucans.</text>
        <dbReference type="EC" id="3.2.1.4"/>
    </reaction>
</comment>
<dbReference type="Gene3D" id="3.20.20.80">
    <property type="entry name" value="Glycosidases"/>
    <property type="match status" value="1"/>
</dbReference>
<dbReference type="InterPro" id="IPR006311">
    <property type="entry name" value="TAT_signal"/>
</dbReference>
<keyword evidence="4" id="KW-0136">Cellulose degradation</keyword>
<sequence length="684" mass="70172">MKRLRQWRRTAVGTAAVLLAAAGLMATSTAAEAAVACSVTYTKAWDNGSGFGANVAITNLGDPVSPWTLRYAFPGNQQVSNGWGGTWSQSGQNVTVTAPSYAPSLGTGASTTIGFNGTYSGTNTSPASFSINNVACTGSSPPPNTPPTVSLTAPASGQTFTAPATIGLAATASDSNGSVTSVAFLNGGTVLGTDTTSPYTFSWANVPAGSYSLTARATDNAGATTTSAAVGVTVGTIVADPLVLVSPATVNVPEGGTATMSVRLSLAPTANTTVTTTRVSGDTDLTVTSGGTLTFTAASWNAPQNVTIAAAEDADTTNGTATFGSVSPNYLPGTFTATELDNDGATGAAPALHVSGNRIVTSGGATYRLLGVNRSGGEFACIQGNGIWDGPMDQASITAMRTWKIRVVRVPLNEQCWLGVAPVQAQFGGTTYQNAVKAYVNLLIANGITPILEMHWSYGQYTGNSSACSDVNATCQKPMPDAQYAPSFWTGVANAFKGNDAVILDLFNEPYPERATGSAATGWACWKNGGTCPGISYQVAGFQSLVSTVRATGATNIIMIGGLAYSNDLTQWLANKPADPLNNLAAFAHIYNFNSCASTACYDSQLAPVAAQVPLALTEIGQNDCAHGFIDTLMTWADAHGVGYLGWTWNTWPCTSGPALITDYNGTATAFGQGLKTRLATVSN</sequence>
<evidence type="ECO:0000256" key="2">
    <source>
        <dbReference type="ARBA" id="ARBA00012601"/>
    </source>
</evidence>
<evidence type="ECO:0000256" key="4">
    <source>
        <dbReference type="ARBA" id="ARBA00023001"/>
    </source>
</evidence>
<comment type="caution">
    <text evidence="10">The sequence shown here is derived from an EMBL/GenBank/DDBJ whole genome shotgun (WGS) entry which is preliminary data.</text>
</comment>
<evidence type="ECO:0000256" key="1">
    <source>
        <dbReference type="ARBA" id="ARBA00000966"/>
    </source>
</evidence>